<feature type="transmembrane region" description="Helical" evidence="7">
    <location>
        <begin position="66"/>
        <end position="89"/>
    </location>
</feature>
<dbReference type="InterPro" id="IPR049278">
    <property type="entry name" value="MS_channel_C"/>
</dbReference>
<evidence type="ECO:0000256" key="2">
    <source>
        <dbReference type="ARBA" id="ARBA00008017"/>
    </source>
</evidence>
<dbReference type="InterPro" id="IPR011066">
    <property type="entry name" value="MscS_channel_C_sf"/>
</dbReference>
<dbReference type="PANTHER" id="PTHR30221:SF1">
    <property type="entry name" value="SMALL-CONDUCTANCE MECHANOSENSITIVE CHANNEL"/>
    <property type="match status" value="1"/>
</dbReference>
<comment type="similarity">
    <text evidence="2">Belongs to the MscS (TC 1.A.23) family.</text>
</comment>
<proteinExistence type="inferred from homology"/>
<dbReference type="InterPro" id="IPR006686">
    <property type="entry name" value="MscS_channel_CS"/>
</dbReference>
<keyword evidence="4 7" id="KW-0812">Transmembrane</keyword>
<dbReference type="Pfam" id="PF21088">
    <property type="entry name" value="MS_channel_1st"/>
    <property type="match status" value="1"/>
</dbReference>
<evidence type="ECO:0000259" key="10">
    <source>
        <dbReference type="Pfam" id="PF21088"/>
    </source>
</evidence>
<keyword evidence="5 7" id="KW-1133">Transmembrane helix</keyword>
<evidence type="ECO:0000256" key="7">
    <source>
        <dbReference type="SAM" id="Phobius"/>
    </source>
</evidence>
<keyword evidence="3" id="KW-1003">Cell membrane</keyword>
<comment type="caution">
    <text evidence="11">The sequence shown here is derived from an EMBL/GenBank/DDBJ whole genome shotgun (WGS) entry which is preliminary data.</text>
</comment>
<dbReference type="GO" id="GO:0005886">
    <property type="term" value="C:plasma membrane"/>
    <property type="evidence" value="ECO:0007669"/>
    <property type="project" value="UniProtKB-SubCell"/>
</dbReference>
<gene>
    <name evidence="11" type="primary">mscS_25</name>
    <name evidence="11" type="ORF">SDC9_126989</name>
</gene>
<dbReference type="InterPro" id="IPR045275">
    <property type="entry name" value="MscS_archaea/bacteria_type"/>
</dbReference>
<feature type="domain" description="Mechanosensitive ion channel MscS C-terminal" evidence="9">
    <location>
        <begin position="185"/>
        <end position="266"/>
    </location>
</feature>
<reference evidence="11" key="1">
    <citation type="submission" date="2019-08" db="EMBL/GenBank/DDBJ databases">
        <authorList>
            <person name="Kucharzyk K."/>
            <person name="Murdoch R.W."/>
            <person name="Higgins S."/>
            <person name="Loffler F."/>
        </authorList>
    </citation>
    <scope>NUCLEOTIDE SEQUENCE</scope>
</reference>
<feature type="transmembrane region" description="Helical" evidence="7">
    <location>
        <begin position="95"/>
        <end position="123"/>
    </location>
</feature>
<dbReference type="Gene3D" id="2.30.30.60">
    <property type="match status" value="1"/>
</dbReference>
<dbReference type="Pfam" id="PF21082">
    <property type="entry name" value="MS_channel_3rd"/>
    <property type="match status" value="1"/>
</dbReference>
<accession>A0A645CS59</accession>
<dbReference type="EMBL" id="VSSQ01029709">
    <property type="protein sequence ID" value="MPM79946.1"/>
    <property type="molecule type" value="Genomic_DNA"/>
</dbReference>
<dbReference type="AlphaFoldDB" id="A0A645CS59"/>
<dbReference type="PROSITE" id="PS01246">
    <property type="entry name" value="UPF0003"/>
    <property type="match status" value="1"/>
</dbReference>
<evidence type="ECO:0000259" key="9">
    <source>
        <dbReference type="Pfam" id="PF21082"/>
    </source>
</evidence>
<evidence type="ECO:0000256" key="1">
    <source>
        <dbReference type="ARBA" id="ARBA00004651"/>
    </source>
</evidence>
<dbReference type="PANTHER" id="PTHR30221">
    <property type="entry name" value="SMALL-CONDUCTANCE MECHANOSENSITIVE CHANNEL"/>
    <property type="match status" value="1"/>
</dbReference>
<organism evidence="11">
    <name type="scientific">bioreactor metagenome</name>
    <dbReference type="NCBI Taxonomy" id="1076179"/>
    <lineage>
        <taxon>unclassified sequences</taxon>
        <taxon>metagenomes</taxon>
        <taxon>ecological metagenomes</taxon>
    </lineage>
</organism>
<feature type="transmembrane region" description="Helical" evidence="7">
    <location>
        <begin position="24"/>
        <end position="46"/>
    </location>
</feature>
<dbReference type="SUPFAM" id="SSF82861">
    <property type="entry name" value="Mechanosensitive channel protein MscS (YggB), transmembrane region"/>
    <property type="match status" value="1"/>
</dbReference>
<dbReference type="SUPFAM" id="SSF82689">
    <property type="entry name" value="Mechanosensitive channel protein MscS (YggB), C-terminal domain"/>
    <property type="match status" value="1"/>
</dbReference>
<dbReference type="InterPro" id="IPR011014">
    <property type="entry name" value="MscS_channel_TM-2"/>
</dbReference>
<evidence type="ECO:0000256" key="4">
    <source>
        <dbReference type="ARBA" id="ARBA00022692"/>
    </source>
</evidence>
<dbReference type="GO" id="GO:0008381">
    <property type="term" value="F:mechanosensitive monoatomic ion channel activity"/>
    <property type="evidence" value="ECO:0007669"/>
    <property type="project" value="InterPro"/>
</dbReference>
<comment type="subcellular location">
    <subcellularLocation>
        <location evidence="1">Cell membrane</location>
        <topology evidence="1">Multi-pass membrane protein</topology>
    </subcellularLocation>
</comment>
<keyword evidence="6 7" id="KW-0472">Membrane</keyword>
<dbReference type="InterPro" id="IPR049142">
    <property type="entry name" value="MS_channel_1st"/>
</dbReference>
<dbReference type="SUPFAM" id="SSF50182">
    <property type="entry name" value="Sm-like ribonucleoproteins"/>
    <property type="match status" value="1"/>
</dbReference>
<dbReference type="Pfam" id="PF00924">
    <property type="entry name" value="MS_channel_2nd"/>
    <property type="match status" value="1"/>
</dbReference>
<dbReference type="InterPro" id="IPR010920">
    <property type="entry name" value="LSM_dom_sf"/>
</dbReference>
<dbReference type="InterPro" id="IPR006685">
    <property type="entry name" value="MscS_channel_2nd"/>
</dbReference>
<evidence type="ECO:0000256" key="5">
    <source>
        <dbReference type="ARBA" id="ARBA00022989"/>
    </source>
</evidence>
<evidence type="ECO:0000259" key="8">
    <source>
        <dbReference type="Pfam" id="PF00924"/>
    </source>
</evidence>
<evidence type="ECO:0000313" key="11">
    <source>
        <dbReference type="EMBL" id="MPM79946.1"/>
    </source>
</evidence>
<feature type="domain" description="Mechanosensitive ion channel MscS" evidence="8">
    <location>
        <begin position="112"/>
        <end position="177"/>
    </location>
</feature>
<evidence type="ECO:0000256" key="6">
    <source>
        <dbReference type="ARBA" id="ARBA00023136"/>
    </source>
</evidence>
<evidence type="ECO:0000256" key="3">
    <source>
        <dbReference type="ARBA" id="ARBA00022475"/>
    </source>
</evidence>
<protein>
    <submittedName>
        <fullName evidence="11">Small-conductance mechanosensitive channel</fullName>
    </submittedName>
</protein>
<sequence length="283" mass="30975">MNTEELTQNVSDAVNTISEQSTQALAKTAITAVLLLVVCVVAMRVIMKVADRLIDRLNVEKSLHTFLRSMIRIVLWFLTILIVAGSLGIDATSLIAILSVAGLAVSLAIQGTLSNLAGGIMLLTSKPFKVGEFIEAGGVSGTVMDIGLVYTRISTADNKIIFVPNSDISGAKIINYSTEGRRRVDLPVSASYDAPVDKVKQSILKVIGAHPKTLYTPEPQVRVNAYGDSSIEYTVRVWCDTKDYWEVYYDLLEQIKKAVDQDGIEMTYNHLNVHILDNPSKKS</sequence>
<dbReference type="InterPro" id="IPR023408">
    <property type="entry name" value="MscS_beta-dom_sf"/>
</dbReference>
<name>A0A645CS59_9ZZZZ</name>
<dbReference type="Gene3D" id="1.10.287.1260">
    <property type="match status" value="1"/>
</dbReference>
<dbReference type="Gene3D" id="3.30.70.100">
    <property type="match status" value="1"/>
</dbReference>
<feature type="domain" description="Mechanosensitive ion channel transmembrane helices 2/3" evidence="10">
    <location>
        <begin position="70"/>
        <end position="110"/>
    </location>
</feature>